<dbReference type="SMART" id="SM00495">
    <property type="entry name" value="ChtBD3"/>
    <property type="match status" value="2"/>
</dbReference>
<dbReference type="InterPro" id="IPR006026">
    <property type="entry name" value="Peptidase_Metallo"/>
</dbReference>
<evidence type="ECO:0000313" key="4">
    <source>
        <dbReference type="Proteomes" id="UP000318833"/>
    </source>
</evidence>
<proteinExistence type="predicted"/>
<gene>
    <name evidence="3" type="ORF">FOF46_08995</name>
</gene>
<dbReference type="GO" id="GO:0004222">
    <property type="term" value="F:metalloendopeptidase activity"/>
    <property type="evidence" value="ECO:0007669"/>
    <property type="project" value="InterPro"/>
</dbReference>
<feature type="domain" description="Peptidase metallopeptidase" evidence="1">
    <location>
        <begin position="61"/>
        <end position="224"/>
    </location>
</feature>
<name>A0A554VMC9_9FLAO</name>
<dbReference type="Pfam" id="PF01400">
    <property type="entry name" value="Astacin"/>
    <property type="match status" value="1"/>
</dbReference>
<feature type="domain" description="Chitin-binding type-3" evidence="2">
    <location>
        <begin position="275"/>
        <end position="318"/>
    </location>
</feature>
<organism evidence="3 4">
    <name type="scientific">Aquimarina algiphila</name>
    <dbReference type="NCBI Taxonomy" id="2047982"/>
    <lineage>
        <taxon>Bacteria</taxon>
        <taxon>Pseudomonadati</taxon>
        <taxon>Bacteroidota</taxon>
        <taxon>Flavobacteriia</taxon>
        <taxon>Flavobacteriales</taxon>
        <taxon>Flavobacteriaceae</taxon>
        <taxon>Aquimarina</taxon>
    </lineage>
</organism>
<dbReference type="InterPro" id="IPR001506">
    <property type="entry name" value="Peptidase_M12A"/>
</dbReference>
<dbReference type="SMART" id="SM00235">
    <property type="entry name" value="ZnMc"/>
    <property type="match status" value="1"/>
</dbReference>
<evidence type="ECO:0000259" key="1">
    <source>
        <dbReference type="SMART" id="SM00235"/>
    </source>
</evidence>
<dbReference type="AlphaFoldDB" id="A0A554VMC9"/>
<dbReference type="GO" id="GO:0008270">
    <property type="term" value="F:zinc ion binding"/>
    <property type="evidence" value="ECO:0007669"/>
    <property type="project" value="InterPro"/>
</dbReference>
<evidence type="ECO:0008006" key="5">
    <source>
        <dbReference type="Google" id="ProtNLM"/>
    </source>
</evidence>
<dbReference type="GO" id="GO:0006508">
    <property type="term" value="P:proteolysis"/>
    <property type="evidence" value="ECO:0007669"/>
    <property type="project" value="InterPro"/>
</dbReference>
<dbReference type="GO" id="GO:0030246">
    <property type="term" value="F:carbohydrate binding"/>
    <property type="evidence" value="ECO:0007669"/>
    <property type="project" value="InterPro"/>
</dbReference>
<dbReference type="Pfam" id="PF02839">
    <property type="entry name" value="CBM_5_12"/>
    <property type="match status" value="2"/>
</dbReference>
<keyword evidence="4" id="KW-1185">Reference proteome</keyword>
<evidence type="ECO:0000259" key="2">
    <source>
        <dbReference type="SMART" id="SM00495"/>
    </source>
</evidence>
<sequence>MKKLNLTKLVLVTMLSVLLFNCERDSEDIIETNQFADAKNAHVCIEKWDTSENNSKAASVKAKEWEAGQTIRVKFLNGNNFVQSKVRQYAVAWESYANIKFEWVSSNSSANIKIGFKEGQFANDGGSWSYLGTDSNSHAHSMHFGWFNDNTTDTEFRRTTIHEFGHALGLIHEHQNPVAGINWDREAVYAYYAGPPNNWSRAQVDNNLFRRYDANISNHSVYDPKSIMHYPIPAEHTTDGVAVGSNTQLSATDKSFIATIYPETNTGGGDICDGVAAYNGNTSYSVGDKVTYQGTLYQRTSSGWNNLGACGTPAPSDICDGVAAYNRNTSYSVGDKVTYQGTLYQRTSSGWNNLGACGTSAAAKSNTVFPPVNN</sequence>
<dbReference type="InterPro" id="IPR003610">
    <property type="entry name" value="CBM5/12"/>
</dbReference>
<dbReference type="OrthoDB" id="3669864at2"/>
<accession>A0A554VMC9</accession>
<dbReference type="EMBL" id="VLNR01000014">
    <property type="protein sequence ID" value="TSE09381.1"/>
    <property type="molecule type" value="Genomic_DNA"/>
</dbReference>
<dbReference type="Gene3D" id="2.10.10.90">
    <property type="match status" value="1"/>
</dbReference>
<comment type="caution">
    <text evidence="3">The sequence shown here is derived from an EMBL/GenBank/DDBJ whole genome shotgun (WGS) entry which is preliminary data.</text>
</comment>
<dbReference type="CDD" id="cd04327">
    <property type="entry name" value="ZnMc_MMP_like_3"/>
    <property type="match status" value="1"/>
</dbReference>
<dbReference type="GO" id="GO:0004553">
    <property type="term" value="F:hydrolase activity, hydrolyzing O-glycosyl compounds"/>
    <property type="evidence" value="ECO:0007669"/>
    <property type="project" value="InterPro"/>
</dbReference>
<dbReference type="SUPFAM" id="SSF55486">
    <property type="entry name" value="Metalloproteases ('zincins'), catalytic domain"/>
    <property type="match status" value="1"/>
</dbReference>
<dbReference type="GO" id="GO:0005975">
    <property type="term" value="P:carbohydrate metabolic process"/>
    <property type="evidence" value="ECO:0007669"/>
    <property type="project" value="InterPro"/>
</dbReference>
<reference evidence="3 4" key="1">
    <citation type="submission" date="2019-07" db="EMBL/GenBank/DDBJ databases">
        <title>The draft genome sequence of Aquimarina algiphila M91.</title>
        <authorList>
            <person name="Meng X."/>
        </authorList>
    </citation>
    <scope>NUCLEOTIDE SEQUENCE [LARGE SCALE GENOMIC DNA]</scope>
    <source>
        <strain evidence="3 4">M91</strain>
    </source>
</reference>
<protein>
    <recommendedName>
        <fullName evidence="5">Matrixin family metalloprotease</fullName>
    </recommendedName>
</protein>
<dbReference type="Gene3D" id="3.40.390.10">
    <property type="entry name" value="Collagenase (Catalytic Domain)"/>
    <property type="match status" value="1"/>
</dbReference>
<dbReference type="InterPro" id="IPR024079">
    <property type="entry name" value="MetalloPept_cat_dom_sf"/>
</dbReference>
<feature type="domain" description="Chitin-binding type-3" evidence="2">
    <location>
        <begin position="322"/>
        <end position="372"/>
    </location>
</feature>
<evidence type="ECO:0000313" key="3">
    <source>
        <dbReference type="EMBL" id="TSE09381.1"/>
    </source>
</evidence>
<dbReference type="GO" id="GO:0005576">
    <property type="term" value="C:extracellular region"/>
    <property type="evidence" value="ECO:0007669"/>
    <property type="project" value="InterPro"/>
</dbReference>
<dbReference type="RefSeq" id="WP_143916217.1">
    <property type="nucleotide sequence ID" value="NZ_CANLVC010000012.1"/>
</dbReference>
<dbReference type="Proteomes" id="UP000318833">
    <property type="component" value="Unassembled WGS sequence"/>
</dbReference>